<dbReference type="InterPro" id="IPR040299">
    <property type="entry name" value="RF2K-like"/>
</dbReference>
<accession>A0A7J6XC75</accession>
<feature type="region of interest" description="Disordered" evidence="1">
    <location>
        <begin position="1"/>
        <end position="20"/>
    </location>
</feature>
<name>A0A7J6XC75_THATH</name>
<evidence type="ECO:0000313" key="3">
    <source>
        <dbReference type="Proteomes" id="UP000554482"/>
    </source>
</evidence>
<sequence>MHLSGTLSDRGTHLLRTSTQSRTFKSGRVFSQTSRVQFTPAPKGPPQLGLCLSQSRRSIGRSNQNTRCAAAETQTLTRKSSSTSIVSPPGKESLPMLDDDGGSGFRGTGDTPYYRGDGSGGKWWWRWRISHIWGIPMGGLLDLHISLSATLLDNERDRRGVLCLQ</sequence>
<organism evidence="2 3">
    <name type="scientific">Thalictrum thalictroides</name>
    <name type="common">Rue-anemone</name>
    <name type="synonym">Anemone thalictroides</name>
    <dbReference type="NCBI Taxonomy" id="46969"/>
    <lineage>
        <taxon>Eukaryota</taxon>
        <taxon>Viridiplantae</taxon>
        <taxon>Streptophyta</taxon>
        <taxon>Embryophyta</taxon>
        <taxon>Tracheophyta</taxon>
        <taxon>Spermatophyta</taxon>
        <taxon>Magnoliopsida</taxon>
        <taxon>Ranunculales</taxon>
        <taxon>Ranunculaceae</taxon>
        <taxon>Thalictroideae</taxon>
        <taxon>Thalictrum</taxon>
    </lineage>
</organism>
<proteinExistence type="predicted"/>
<evidence type="ECO:0000256" key="1">
    <source>
        <dbReference type="SAM" id="MobiDB-lite"/>
    </source>
</evidence>
<feature type="region of interest" description="Disordered" evidence="1">
    <location>
        <begin position="61"/>
        <end position="100"/>
    </location>
</feature>
<dbReference type="OrthoDB" id="676822at2759"/>
<feature type="non-terminal residue" evidence="2">
    <location>
        <position position="1"/>
    </location>
</feature>
<keyword evidence="3" id="KW-1185">Reference proteome</keyword>
<dbReference type="EMBL" id="JABWDY010001480">
    <property type="protein sequence ID" value="KAF5207386.1"/>
    <property type="molecule type" value="Genomic_DNA"/>
</dbReference>
<evidence type="ECO:0000313" key="2">
    <source>
        <dbReference type="EMBL" id="KAF5207386.1"/>
    </source>
</evidence>
<dbReference type="PANTHER" id="PTHR34938:SF1">
    <property type="entry name" value="PROTEIN FERTILITY RESTORER RF2, MITOCHONDRIAL"/>
    <property type="match status" value="1"/>
</dbReference>
<dbReference type="PANTHER" id="PTHR34938">
    <property type="entry name" value="PROTEIN FERTILITY RESTORER RF2, MITOCHONDRIAL"/>
    <property type="match status" value="1"/>
</dbReference>
<reference evidence="2 3" key="1">
    <citation type="submission" date="2020-06" db="EMBL/GenBank/DDBJ databases">
        <title>Transcriptomic and genomic resources for Thalictrum thalictroides and T. hernandezii: Facilitating candidate gene discovery in an emerging model plant lineage.</title>
        <authorList>
            <person name="Arias T."/>
            <person name="Riano-Pachon D.M."/>
            <person name="Di Stilio V.S."/>
        </authorList>
    </citation>
    <scope>NUCLEOTIDE SEQUENCE [LARGE SCALE GENOMIC DNA]</scope>
    <source>
        <strain evidence="3">cv. WT478/WT964</strain>
        <tissue evidence="2">Leaves</tissue>
    </source>
</reference>
<dbReference type="Proteomes" id="UP000554482">
    <property type="component" value="Unassembled WGS sequence"/>
</dbReference>
<protein>
    <submittedName>
        <fullName evidence="2">Uncharacterized protein</fullName>
    </submittedName>
</protein>
<dbReference type="AlphaFoldDB" id="A0A7J6XC75"/>
<dbReference type="GO" id="GO:0010027">
    <property type="term" value="P:thylakoid membrane organization"/>
    <property type="evidence" value="ECO:0007669"/>
    <property type="project" value="TreeGrafter"/>
</dbReference>
<dbReference type="GO" id="GO:0009507">
    <property type="term" value="C:chloroplast"/>
    <property type="evidence" value="ECO:0007669"/>
    <property type="project" value="TreeGrafter"/>
</dbReference>
<dbReference type="GO" id="GO:0009658">
    <property type="term" value="P:chloroplast organization"/>
    <property type="evidence" value="ECO:0007669"/>
    <property type="project" value="TreeGrafter"/>
</dbReference>
<feature type="compositionally biased region" description="Polar residues" evidence="1">
    <location>
        <begin position="61"/>
        <end position="86"/>
    </location>
</feature>
<comment type="caution">
    <text evidence="2">The sequence shown here is derived from an EMBL/GenBank/DDBJ whole genome shotgun (WGS) entry which is preliminary data.</text>
</comment>
<gene>
    <name evidence="2" type="ORF">FRX31_003030</name>
</gene>